<proteinExistence type="predicted"/>
<reference evidence="1 2" key="1">
    <citation type="submission" date="2024-01" db="EMBL/GenBank/DDBJ databases">
        <title>The genomes of 5 underutilized Papilionoideae crops provide insights into root nodulation and disease resistanc.</title>
        <authorList>
            <person name="Yuan L."/>
        </authorList>
    </citation>
    <scope>NUCLEOTIDE SEQUENCE [LARGE SCALE GENOMIC DNA]</scope>
    <source>
        <strain evidence="1">ZHUSHIDOU_FW_LH</strain>
        <tissue evidence="1">Leaf</tissue>
    </source>
</reference>
<keyword evidence="2" id="KW-1185">Reference proteome</keyword>
<organism evidence="1 2">
    <name type="scientific">Crotalaria pallida</name>
    <name type="common">Smooth rattlebox</name>
    <name type="synonym">Crotalaria striata</name>
    <dbReference type="NCBI Taxonomy" id="3830"/>
    <lineage>
        <taxon>Eukaryota</taxon>
        <taxon>Viridiplantae</taxon>
        <taxon>Streptophyta</taxon>
        <taxon>Embryophyta</taxon>
        <taxon>Tracheophyta</taxon>
        <taxon>Spermatophyta</taxon>
        <taxon>Magnoliopsida</taxon>
        <taxon>eudicotyledons</taxon>
        <taxon>Gunneridae</taxon>
        <taxon>Pentapetalae</taxon>
        <taxon>rosids</taxon>
        <taxon>fabids</taxon>
        <taxon>Fabales</taxon>
        <taxon>Fabaceae</taxon>
        <taxon>Papilionoideae</taxon>
        <taxon>50 kb inversion clade</taxon>
        <taxon>genistoids sensu lato</taxon>
        <taxon>core genistoids</taxon>
        <taxon>Crotalarieae</taxon>
        <taxon>Crotalaria</taxon>
    </lineage>
</organism>
<dbReference type="Proteomes" id="UP001372338">
    <property type="component" value="Unassembled WGS sequence"/>
</dbReference>
<protein>
    <submittedName>
        <fullName evidence="1">Uncharacterized protein</fullName>
    </submittedName>
</protein>
<evidence type="ECO:0000313" key="2">
    <source>
        <dbReference type="Proteomes" id="UP001372338"/>
    </source>
</evidence>
<accession>A0AAN9EF20</accession>
<dbReference type="AlphaFoldDB" id="A0AAN9EF20"/>
<comment type="caution">
    <text evidence="1">The sequence shown here is derived from an EMBL/GenBank/DDBJ whole genome shotgun (WGS) entry which is preliminary data.</text>
</comment>
<dbReference type="EMBL" id="JAYWIO010000006">
    <property type="protein sequence ID" value="KAK7256274.1"/>
    <property type="molecule type" value="Genomic_DNA"/>
</dbReference>
<sequence>MTKPSINLLVCAGYDEIRCIHCNYVTRKLATMKLIKHPDVILYVVEDCRLTKKSGVLRYLIREEPFFFGHDKSKLLRLLTCCCSTGGCHV</sequence>
<gene>
    <name evidence="1" type="ORF">RIF29_29715</name>
</gene>
<evidence type="ECO:0000313" key="1">
    <source>
        <dbReference type="EMBL" id="KAK7256274.1"/>
    </source>
</evidence>
<name>A0AAN9EF20_CROPI</name>